<feature type="chain" id="PRO_5012151935" description="Cell surface protein" evidence="1">
    <location>
        <begin position="22"/>
        <end position="357"/>
    </location>
</feature>
<keyword evidence="1" id="KW-0732">Signal</keyword>
<dbReference type="Gene3D" id="2.130.10.10">
    <property type="entry name" value="YVTN repeat-like/Quinoprotein amine dehydrogenase"/>
    <property type="match status" value="1"/>
</dbReference>
<gene>
    <name evidence="2" type="ORF">CHU92_12155</name>
</gene>
<proteinExistence type="predicted"/>
<dbReference type="InterPro" id="IPR015943">
    <property type="entry name" value="WD40/YVTN_repeat-like_dom_sf"/>
</dbReference>
<protein>
    <recommendedName>
        <fullName evidence="4">Cell surface protein</fullName>
    </recommendedName>
</protein>
<dbReference type="PANTHER" id="PTHR47197">
    <property type="entry name" value="PROTEIN NIRF"/>
    <property type="match status" value="1"/>
</dbReference>
<dbReference type="PANTHER" id="PTHR47197:SF3">
    <property type="entry name" value="DIHYDRO-HEME D1 DEHYDROGENASE"/>
    <property type="match status" value="1"/>
</dbReference>
<dbReference type="PROSITE" id="PS51257">
    <property type="entry name" value="PROKAR_LIPOPROTEIN"/>
    <property type="match status" value="1"/>
</dbReference>
<evidence type="ECO:0008006" key="4">
    <source>
        <dbReference type="Google" id="ProtNLM"/>
    </source>
</evidence>
<evidence type="ECO:0000256" key="1">
    <source>
        <dbReference type="SAM" id="SignalP"/>
    </source>
</evidence>
<dbReference type="SUPFAM" id="SSF63825">
    <property type="entry name" value="YWTD domain"/>
    <property type="match status" value="1"/>
</dbReference>
<reference evidence="2 3" key="1">
    <citation type="submission" date="2017-07" db="EMBL/GenBank/DDBJ databases">
        <title>Flavobacterium cyanobacteriorum sp. nov., isolated from cyanobacterial aggregates in a eutrophic lake.</title>
        <authorList>
            <person name="Cai H."/>
        </authorList>
    </citation>
    <scope>NUCLEOTIDE SEQUENCE [LARGE SCALE GENOMIC DNA]</scope>
    <source>
        <strain evidence="2 3">TH021</strain>
    </source>
</reference>
<feature type="signal peptide" evidence="1">
    <location>
        <begin position="1"/>
        <end position="21"/>
    </location>
</feature>
<dbReference type="RefSeq" id="WP_094415949.1">
    <property type="nucleotide sequence ID" value="NZ_NOXV01000295.1"/>
</dbReference>
<evidence type="ECO:0000313" key="3">
    <source>
        <dbReference type="Proteomes" id="UP000216605"/>
    </source>
</evidence>
<accession>A0A255YY04</accession>
<keyword evidence="3" id="KW-1185">Reference proteome</keyword>
<sequence length="357" mass="37595">MKLNKLLLTAFALSVLFTSCSDDDNALPAPSGAYEGGMLILNQGGFNAGNASVSFMGNNAAVENNIFSSVNSGMLLGDTAQDIGLEGDRAYIVVNNSHKIEVVNRYTFRHIATIQTGLSNPRYIAFANGRGYVTNWGNGSSTTDDYIAVVDLASNSVVSSIPVAEGPERILAYNNKLYVAHKGGWGYGNSITVINAANNTVATSITVGYVPEGMEIADGKLYVLGGGVPSWAGTLPESTGSLYIISLGSDTVVSTMVFSGMLHPNNLDIEQGSLYYTAGSDVYKMDVAATSFPSSALFNITQQGVYGVSAFAVRNSRIYIGDAADYSSNGKVYVHNLTGAPETSFTVGVVPAGFYFN</sequence>
<dbReference type="InterPro" id="IPR051200">
    <property type="entry name" value="Host-pathogen_enzymatic-act"/>
</dbReference>
<dbReference type="AlphaFoldDB" id="A0A255YY04"/>
<evidence type="ECO:0000313" key="2">
    <source>
        <dbReference type="EMBL" id="OYQ34082.1"/>
    </source>
</evidence>
<dbReference type="Pfam" id="PF16819">
    <property type="entry name" value="DUF5074"/>
    <property type="match status" value="1"/>
</dbReference>
<dbReference type="OrthoDB" id="9773938at2"/>
<dbReference type="InterPro" id="IPR031815">
    <property type="entry name" value="DUF5074"/>
</dbReference>
<name>A0A255YY04_9FLAO</name>
<comment type="caution">
    <text evidence="2">The sequence shown here is derived from an EMBL/GenBank/DDBJ whole genome shotgun (WGS) entry which is preliminary data.</text>
</comment>
<dbReference type="Proteomes" id="UP000216605">
    <property type="component" value="Unassembled WGS sequence"/>
</dbReference>
<organism evidence="2 3">
    <name type="scientific">Flavobacterium cyanobacteriorum</name>
    <dbReference type="NCBI Taxonomy" id="2022802"/>
    <lineage>
        <taxon>Bacteria</taxon>
        <taxon>Pseudomonadati</taxon>
        <taxon>Bacteroidota</taxon>
        <taxon>Flavobacteriia</taxon>
        <taxon>Flavobacteriales</taxon>
        <taxon>Flavobacteriaceae</taxon>
        <taxon>Flavobacterium</taxon>
    </lineage>
</organism>
<dbReference type="EMBL" id="NOXV01000295">
    <property type="protein sequence ID" value="OYQ34082.1"/>
    <property type="molecule type" value="Genomic_DNA"/>
</dbReference>